<organism evidence="5">
    <name type="scientific">Thrips palmi</name>
    <name type="common">Melon thrips</name>
    <dbReference type="NCBI Taxonomy" id="161013"/>
    <lineage>
        <taxon>Eukaryota</taxon>
        <taxon>Metazoa</taxon>
        <taxon>Ecdysozoa</taxon>
        <taxon>Arthropoda</taxon>
        <taxon>Hexapoda</taxon>
        <taxon>Insecta</taxon>
        <taxon>Pterygota</taxon>
        <taxon>Neoptera</taxon>
        <taxon>Paraneoptera</taxon>
        <taxon>Thysanoptera</taxon>
        <taxon>Terebrantia</taxon>
        <taxon>Thripoidea</taxon>
        <taxon>Thripidae</taxon>
        <taxon>Thrips</taxon>
    </lineage>
</organism>
<feature type="coiled-coil region" evidence="1">
    <location>
        <begin position="705"/>
        <end position="739"/>
    </location>
</feature>
<keyword evidence="4" id="KW-1185">Reference proteome</keyword>
<dbReference type="AlphaFoldDB" id="A0A6P8Z5X7"/>
<proteinExistence type="predicted"/>
<sequence length="836" mass="92643">MSLQELSGPSIHLKLSIREGHGFGFLKSPIVIVAGTNGIFLETEVVPPSPDPLFHIDLVWETDKRNLRRFRASNTPMKLECFTVGPSNQRDCIGSILLNIKSAQVLPRGSLNNVNEKWHKLIGVPAEAKALQPELLLSLTIQEPNSLSQPLPSSIWEGRSIPPTIVLPDKQTEAADSRNAEKSRPSNPASTLPAPELKQGCIQLGSECSSIDLLLLNFTVKHALELELLLRGYEKFCDVDSNLKPFQIAFTLMGHSFQTKLFGDKSPGPVCTINEEVVLPIRTSLSVLHQYLQEKPCALVSLFYLGQEIAAAELHIRSLVPTNDMQSFAHEFNGLTSFSQKCKLVSSRSRSFPVHGGVQPSVEITTKLQLAASQATPHQAQQVTNQTKLMCDNLSFPSCIVSQEDTSSRSESRQSHDTFIVTSQNGPVWIPVAPGLTQTIAPTKANCGPEDEIIKLGIDQDISAGAGAPVTPENSYLDHSLRIGAGKTAADPKALQNAKLAANQLGVSSFHSLNKEASKSCTAMQETTLPVVIAVEEGQAIKSKCSKGDAIQHPPQQSSITSKSPEINCVPARTLVEIEPTMPLDTSTAYKIVEELEDWKEKQQEIFLAELKQKEVEHLARVTEEWTRKVKAQNTELENKVEECKAMANTLSSAKQDLKDRLKTCSTREQELRKAKESLDMQYQIKFQELTLAAQRLDEGVKLKVALVESKCSKLEIRLKELESENETLRHELNQKASAAPANQTCGMSHKQVSQLITQVDQLEGKLNESLQSKAYFKEQWGRAVREMNQAKLQFSQSSENSKCLENLLNKEETELQRDQRTLENLRQELAYFNSH</sequence>
<protein>
    <submittedName>
        <fullName evidence="5">Centrosomal protein of 120 kDa isoform X1</fullName>
    </submittedName>
</protein>
<evidence type="ECO:0000256" key="1">
    <source>
        <dbReference type="SAM" id="Coils"/>
    </source>
</evidence>
<feature type="domain" description="DUF3668" evidence="3">
    <location>
        <begin position="198"/>
        <end position="369"/>
    </location>
</feature>
<dbReference type="Gene3D" id="2.60.40.150">
    <property type="entry name" value="C2 domain"/>
    <property type="match status" value="1"/>
</dbReference>
<dbReference type="FunCoup" id="A0A6P8Z5X7">
    <property type="interactions" value="6"/>
</dbReference>
<feature type="region of interest" description="Disordered" evidence="2">
    <location>
        <begin position="171"/>
        <end position="194"/>
    </location>
</feature>
<feature type="coiled-coil region" evidence="1">
    <location>
        <begin position="627"/>
        <end position="675"/>
    </location>
</feature>
<gene>
    <name evidence="5" type="primary">LOC117645769</name>
</gene>
<evidence type="ECO:0000256" key="2">
    <source>
        <dbReference type="SAM" id="MobiDB-lite"/>
    </source>
</evidence>
<evidence type="ECO:0000259" key="3">
    <source>
        <dbReference type="Pfam" id="PF12416"/>
    </source>
</evidence>
<dbReference type="InterPro" id="IPR035892">
    <property type="entry name" value="C2_domain_sf"/>
</dbReference>
<name>A0A6P8Z5X7_THRPL</name>
<reference evidence="5" key="1">
    <citation type="submission" date="2025-08" db="UniProtKB">
        <authorList>
            <consortium name="RefSeq"/>
        </authorList>
    </citation>
    <scope>IDENTIFICATION</scope>
    <source>
        <tissue evidence="5">Total insect</tissue>
    </source>
</reference>
<dbReference type="GO" id="GO:0005813">
    <property type="term" value="C:centrosome"/>
    <property type="evidence" value="ECO:0007669"/>
    <property type="project" value="TreeGrafter"/>
</dbReference>
<evidence type="ECO:0000313" key="5">
    <source>
        <dbReference type="RefSeq" id="XP_034242057.1"/>
    </source>
</evidence>
<dbReference type="OrthoDB" id="332250at2759"/>
<dbReference type="PANTHER" id="PTHR21574:SF0">
    <property type="entry name" value="CENTROSOMAL PROTEIN OF 120 KDA"/>
    <property type="match status" value="1"/>
</dbReference>
<dbReference type="InterPro" id="IPR039893">
    <property type="entry name" value="CEP120-like"/>
</dbReference>
<dbReference type="InterPro" id="IPR022136">
    <property type="entry name" value="DUF3668"/>
</dbReference>
<feature type="coiled-coil region" evidence="1">
    <location>
        <begin position="802"/>
        <end position="829"/>
    </location>
</feature>
<dbReference type="KEGG" id="tpal:117645769"/>
<dbReference type="Proteomes" id="UP000515158">
    <property type="component" value="Unplaced"/>
</dbReference>
<keyword evidence="1" id="KW-0175">Coiled coil</keyword>
<dbReference type="GeneID" id="117645769"/>
<dbReference type="InParanoid" id="A0A6P8Z5X7"/>
<dbReference type="GO" id="GO:1903724">
    <property type="term" value="P:positive regulation of centriole elongation"/>
    <property type="evidence" value="ECO:0007669"/>
    <property type="project" value="TreeGrafter"/>
</dbReference>
<dbReference type="PANTHER" id="PTHR21574">
    <property type="entry name" value="CENTROSOMAL PROTEIN OF 120 KDA"/>
    <property type="match status" value="1"/>
</dbReference>
<feature type="compositionally biased region" description="Basic and acidic residues" evidence="2">
    <location>
        <begin position="171"/>
        <end position="184"/>
    </location>
</feature>
<dbReference type="RefSeq" id="XP_034242057.1">
    <property type="nucleotide sequence ID" value="XM_034386166.1"/>
</dbReference>
<dbReference type="Pfam" id="PF12416">
    <property type="entry name" value="DUF3668"/>
    <property type="match status" value="1"/>
</dbReference>
<evidence type="ECO:0000313" key="4">
    <source>
        <dbReference type="Proteomes" id="UP000515158"/>
    </source>
</evidence>
<accession>A0A6P8Z5X7</accession>